<keyword evidence="2" id="KW-1185">Reference proteome</keyword>
<evidence type="ECO:0000313" key="2">
    <source>
        <dbReference type="Proteomes" id="UP000401081"/>
    </source>
</evidence>
<proteinExistence type="predicted"/>
<dbReference type="Proteomes" id="UP000401081">
    <property type="component" value="Unassembled WGS sequence"/>
</dbReference>
<evidence type="ECO:0000313" key="1">
    <source>
        <dbReference type="EMBL" id="VFS64052.1"/>
    </source>
</evidence>
<sequence>MPPSCASAIARRASVTVSIAAESIGMFRRIVLVSWGAKVSRVRQNGRMSGNEENVVKRQGFFCDT</sequence>
<accession>A0A485ATR3</accession>
<organism evidence="1 2">
    <name type="scientific">Kluyvera cryocrescens</name>
    <name type="common">Kluyvera citrophila</name>
    <dbReference type="NCBI Taxonomy" id="580"/>
    <lineage>
        <taxon>Bacteria</taxon>
        <taxon>Pseudomonadati</taxon>
        <taxon>Pseudomonadota</taxon>
        <taxon>Gammaproteobacteria</taxon>
        <taxon>Enterobacterales</taxon>
        <taxon>Enterobacteriaceae</taxon>
        <taxon>Kluyvera</taxon>
    </lineage>
</organism>
<protein>
    <submittedName>
        <fullName evidence="1">Uncharacterized protein</fullName>
    </submittedName>
</protein>
<name>A0A485ATR3_KLUCR</name>
<dbReference type="AlphaFoldDB" id="A0A485ATR3"/>
<gene>
    <name evidence="1" type="ORF">NCTC12993_03058</name>
</gene>
<reference evidence="1 2" key="1">
    <citation type="submission" date="2019-03" db="EMBL/GenBank/DDBJ databases">
        <authorList>
            <consortium name="Pathogen Informatics"/>
        </authorList>
    </citation>
    <scope>NUCLEOTIDE SEQUENCE [LARGE SCALE GENOMIC DNA]</scope>
    <source>
        <strain evidence="1 2">NCTC12993</strain>
    </source>
</reference>
<dbReference type="EMBL" id="CAADJD010000018">
    <property type="protein sequence ID" value="VFS64052.1"/>
    <property type="molecule type" value="Genomic_DNA"/>
</dbReference>